<evidence type="ECO:0000313" key="2">
    <source>
        <dbReference type="Proteomes" id="UP000304941"/>
    </source>
</evidence>
<dbReference type="Proteomes" id="UP000304941">
    <property type="component" value="Unassembled WGS sequence"/>
</dbReference>
<gene>
    <name evidence="1" type="ORF">FEM54_22395</name>
</gene>
<name>A0ABY2U1Z4_9PSED</name>
<dbReference type="EMBL" id="VBVZ01000396">
    <property type="protein sequence ID" value="TLG89353.1"/>
    <property type="molecule type" value="Genomic_DNA"/>
</dbReference>
<organism evidence="1 2">
    <name type="scientific">Pseudomonas edaphica</name>
    <dbReference type="NCBI Taxonomy" id="2006980"/>
    <lineage>
        <taxon>Bacteria</taxon>
        <taxon>Pseudomonadati</taxon>
        <taxon>Pseudomonadota</taxon>
        <taxon>Gammaproteobacteria</taxon>
        <taxon>Pseudomonadales</taxon>
        <taxon>Pseudomonadaceae</taxon>
        <taxon>Pseudomonas</taxon>
    </lineage>
</organism>
<sequence length="51" mass="5504">VLHGPPNSASGIALNDVPWAFIDVPLSAVLDTLILPYTIYQQNVDGSIELR</sequence>
<feature type="non-terminal residue" evidence="1">
    <location>
        <position position="1"/>
    </location>
</feature>
<keyword evidence="1" id="KW-0449">Lipoprotein</keyword>
<dbReference type="Pfam" id="PF07119">
    <property type="entry name" value="DUF1375"/>
    <property type="match status" value="1"/>
</dbReference>
<proteinExistence type="predicted"/>
<reference evidence="1 2" key="1">
    <citation type="submission" date="2019-05" db="EMBL/GenBank/DDBJ databases">
        <title>Pseudomonas edaphica sp. nov., isolated from rhizospheric soil of Cistus ladanifer L. in Spain.</title>
        <authorList>
            <person name="Peix A."/>
        </authorList>
    </citation>
    <scope>NUCLEOTIDE SEQUENCE [LARGE SCALE GENOMIC DNA]</scope>
    <source>
        <strain evidence="1 2">RD25</strain>
    </source>
</reference>
<protein>
    <submittedName>
        <fullName evidence="1">YceK/YidQ family lipoprotein</fullName>
    </submittedName>
</protein>
<accession>A0ABY2U1Z4</accession>
<keyword evidence="2" id="KW-1185">Reference proteome</keyword>
<comment type="caution">
    <text evidence="1">The sequence shown here is derived from an EMBL/GenBank/DDBJ whole genome shotgun (WGS) entry which is preliminary data.</text>
</comment>
<dbReference type="InterPro" id="IPR010780">
    <property type="entry name" value="DUF1375"/>
</dbReference>
<evidence type="ECO:0000313" key="1">
    <source>
        <dbReference type="EMBL" id="TLG89353.1"/>
    </source>
</evidence>